<gene>
    <name evidence="3" type="ORF">Taro_050586</name>
</gene>
<feature type="region of interest" description="Disordered" evidence="1">
    <location>
        <begin position="178"/>
        <end position="205"/>
    </location>
</feature>
<reference evidence="3" key="1">
    <citation type="submission" date="2017-07" db="EMBL/GenBank/DDBJ databases">
        <title>Taro Niue Genome Assembly and Annotation.</title>
        <authorList>
            <person name="Atibalentja N."/>
            <person name="Keating K."/>
            <person name="Fields C.J."/>
        </authorList>
    </citation>
    <scope>NUCLEOTIDE SEQUENCE</scope>
    <source>
        <strain evidence="3">Niue_2</strain>
        <tissue evidence="3">Leaf</tissue>
    </source>
</reference>
<dbReference type="AlphaFoldDB" id="A0A843XDT9"/>
<dbReference type="EMBL" id="NMUH01007647">
    <property type="protein sequence ID" value="MQM17614.1"/>
    <property type="molecule type" value="Genomic_DNA"/>
</dbReference>
<evidence type="ECO:0000256" key="2">
    <source>
        <dbReference type="SAM" id="Phobius"/>
    </source>
</evidence>
<keyword evidence="2" id="KW-0812">Transmembrane</keyword>
<comment type="caution">
    <text evidence="3">The sequence shown here is derived from an EMBL/GenBank/DDBJ whole genome shotgun (WGS) entry which is preliminary data.</text>
</comment>
<dbReference type="Proteomes" id="UP000652761">
    <property type="component" value="Unassembled WGS sequence"/>
</dbReference>
<name>A0A843XDT9_COLES</name>
<protein>
    <submittedName>
        <fullName evidence="3">Uncharacterized protein</fullName>
    </submittedName>
</protein>
<feature type="compositionally biased region" description="Polar residues" evidence="1">
    <location>
        <begin position="11"/>
        <end position="27"/>
    </location>
</feature>
<feature type="region of interest" description="Disordered" evidence="1">
    <location>
        <begin position="1"/>
        <end position="30"/>
    </location>
</feature>
<proteinExistence type="predicted"/>
<feature type="compositionally biased region" description="Basic and acidic residues" evidence="1">
    <location>
        <begin position="1"/>
        <end position="10"/>
    </location>
</feature>
<dbReference type="OrthoDB" id="21589at2759"/>
<feature type="transmembrane region" description="Helical" evidence="2">
    <location>
        <begin position="97"/>
        <end position="117"/>
    </location>
</feature>
<evidence type="ECO:0000313" key="4">
    <source>
        <dbReference type="Proteomes" id="UP000652761"/>
    </source>
</evidence>
<evidence type="ECO:0000313" key="3">
    <source>
        <dbReference type="EMBL" id="MQM17614.1"/>
    </source>
</evidence>
<keyword evidence="2" id="KW-0472">Membrane</keyword>
<organism evidence="3 4">
    <name type="scientific">Colocasia esculenta</name>
    <name type="common">Wild taro</name>
    <name type="synonym">Arum esculentum</name>
    <dbReference type="NCBI Taxonomy" id="4460"/>
    <lineage>
        <taxon>Eukaryota</taxon>
        <taxon>Viridiplantae</taxon>
        <taxon>Streptophyta</taxon>
        <taxon>Embryophyta</taxon>
        <taxon>Tracheophyta</taxon>
        <taxon>Spermatophyta</taxon>
        <taxon>Magnoliopsida</taxon>
        <taxon>Liliopsida</taxon>
        <taxon>Araceae</taxon>
        <taxon>Aroideae</taxon>
        <taxon>Colocasieae</taxon>
        <taxon>Colocasia</taxon>
    </lineage>
</organism>
<keyword evidence="4" id="KW-1185">Reference proteome</keyword>
<dbReference type="PANTHER" id="PTHR36787">
    <property type="entry name" value="TRANSMEMBRANE PROTEIN"/>
    <property type="match status" value="1"/>
</dbReference>
<evidence type="ECO:0000256" key="1">
    <source>
        <dbReference type="SAM" id="MobiDB-lite"/>
    </source>
</evidence>
<accession>A0A843XDT9</accession>
<keyword evidence="2" id="KW-1133">Transmembrane helix</keyword>
<sequence length="239" mass="26205">MAAEKIEEKGSTTLHLPSAGMVSSNNDEQGDHGPGLYAVPVLPFMSMPGFPAGNLIPLTYRIPTRSDPAGPVNEETIQEAQQHGQQRQQVVERRLQFAFQIDLILILKLAAVVFLFNQEGSRHRFIVLTLFALLIYLYQTGAFAPILRWLRRAAAPPPPQVARPENAPLVVQNQANDQPTEGIPAAENQTQPAEDGGPVENEDGGRGNGVAWWGIVREIKLIVVGFIASLFPGFHHHND</sequence>
<feature type="transmembrane region" description="Helical" evidence="2">
    <location>
        <begin position="123"/>
        <end position="147"/>
    </location>
</feature>